<reference evidence="2" key="1">
    <citation type="submission" date="2020-06" db="EMBL/GenBank/DDBJ databases">
        <authorList>
            <consortium name="Plant Systems Biology data submission"/>
        </authorList>
    </citation>
    <scope>NUCLEOTIDE SEQUENCE</scope>
    <source>
        <strain evidence="2">D6</strain>
    </source>
</reference>
<proteinExistence type="predicted"/>
<evidence type="ECO:0000313" key="3">
    <source>
        <dbReference type="Proteomes" id="UP001153069"/>
    </source>
</evidence>
<feature type="transmembrane region" description="Helical" evidence="1">
    <location>
        <begin position="77"/>
        <end position="102"/>
    </location>
</feature>
<sequence>MVQSPLVSKTTSARSVPIMFSASSTPAEGFNEEPAEDSITAQEKKTTGIRQRLSSYFKGSDADDGLTFRQRLAKMGLATVLSYGWVSNVNSMVLVAASWYVFGARTGMSPLYPGQWKNFLTVYGGFYVLSNFLRPFRFTAAVAIGPYFERFVNWIQRKTGLPKAGAVTATVMLVNFGGTILLMVGGISLASLFSGVPIFPPKA</sequence>
<protein>
    <submittedName>
        <fullName evidence="2">Uncharacterized protein</fullName>
    </submittedName>
</protein>
<feature type="transmembrane region" description="Helical" evidence="1">
    <location>
        <begin position="169"/>
        <end position="193"/>
    </location>
</feature>
<feature type="transmembrane region" description="Helical" evidence="1">
    <location>
        <begin position="122"/>
        <end position="148"/>
    </location>
</feature>
<accession>A0A9N8HXE3</accession>
<gene>
    <name evidence="2" type="ORF">SEMRO_1795_G298040.1</name>
</gene>
<dbReference type="PANTHER" id="PTHR34370">
    <property type="entry name" value="OS04G0600100 PROTEIN"/>
    <property type="match status" value="1"/>
</dbReference>
<comment type="caution">
    <text evidence="2">The sequence shown here is derived from an EMBL/GenBank/DDBJ whole genome shotgun (WGS) entry which is preliminary data.</text>
</comment>
<dbReference type="Proteomes" id="UP001153069">
    <property type="component" value="Unassembled WGS sequence"/>
</dbReference>
<keyword evidence="1" id="KW-0812">Transmembrane</keyword>
<keyword evidence="1" id="KW-1133">Transmembrane helix</keyword>
<keyword evidence="3" id="KW-1185">Reference proteome</keyword>
<organism evidence="2 3">
    <name type="scientific">Seminavis robusta</name>
    <dbReference type="NCBI Taxonomy" id="568900"/>
    <lineage>
        <taxon>Eukaryota</taxon>
        <taxon>Sar</taxon>
        <taxon>Stramenopiles</taxon>
        <taxon>Ochrophyta</taxon>
        <taxon>Bacillariophyta</taxon>
        <taxon>Bacillariophyceae</taxon>
        <taxon>Bacillariophycidae</taxon>
        <taxon>Naviculales</taxon>
        <taxon>Naviculaceae</taxon>
        <taxon>Seminavis</taxon>
    </lineage>
</organism>
<dbReference type="EMBL" id="CAICTM010001793">
    <property type="protein sequence ID" value="CAB9526213.1"/>
    <property type="molecule type" value="Genomic_DNA"/>
</dbReference>
<dbReference type="PANTHER" id="PTHR34370:SF1">
    <property type="entry name" value="OS04G0600100 PROTEIN"/>
    <property type="match status" value="1"/>
</dbReference>
<dbReference type="AlphaFoldDB" id="A0A9N8HXE3"/>
<dbReference type="OrthoDB" id="496991at2759"/>
<evidence type="ECO:0000256" key="1">
    <source>
        <dbReference type="SAM" id="Phobius"/>
    </source>
</evidence>
<evidence type="ECO:0000313" key="2">
    <source>
        <dbReference type="EMBL" id="CAB9526213.1"/>
    </source>
</evidence>
<keyword evidence="1" id="KW-0472">Membrane</keyword>
<name>A0A9N8HXE3_9STRA</name>